<dbReference type="AlphaFoldDB" id="A0A1H2ZFK3"/>
<keyword evidence="1" id="KW-1133">Transmembrane helix</keyword>
<sequence>MKEVIHARSLRNKVDELKFSTASRLTQKRESIRILYWVLGIVGSGVVAGITIYLAILR</sequence>
<proteinExistence type="predicted"/>
<keyword evidence="1" id="KW-0812">Transmembrane</keyword>
<reference evidence="2 3" key="1">
    <citation type="submission" date="2016-10" db="EMBL/GenBank/DDBJ databases">
        <authorList>
            <person name="Varghese N."/>
            <person name="Submissions S."/>
        </authorList>
    </citation>
    <scope>NUCLEOTIDE SEQUENCE [LARGE SCALE GENOMIC DNA]</scope>
    <source>
        <strain evidence="2 3">DSM 11449</strain>
    </source>
</reference>
<evidence type="ECO:0000313" key="2">
    <source>
        <dbReference type="EMBL" id="SDX15574.1"/>
    </source>
</evidence>
<accession>A0A1H2ZFK3</accession>
<keyword evidence="3" id="KW-1185">Reference proteome</keyword>
<keyword evidence="1" id="KW-0472">Membrane</keyword>
<protein>
    <submittedName>
        <fullName evidence="2">Uncharacterized protein</fullName>
    </submittedName>
</protein>
<name>A0A1H2ZFK3_9FLAO</name>
<dbReference type="GeneID" id="85018522"/>
<comment type="caution">
    <text evidence="2">The sequence shown here is derived from an EMBL/GenBank/DDBJ whole genome shotgun (WGS) entry which is preliminary data.</text>
</comment>
<dbReference type="RefSeq" id="WP_016421171.1">
    <property type="nucleotide sequence ID" value="NZ_FNND01000010.1"/>
</dbReference>
<dbReference type="EMBL" id="FNND01000010">
    <property type="protein sequence ID" value="SDX15574.1"/>
    <property type="molecule type" value="Genomic_DNA"/>
</dbReference>
<organism evidence="2 3">
    <name type="scientific">Capnocytophaga granulosa</name>
    <dbReference type="NCBI Taxonomy" id="45242"/>
    <lineage>
        <taxon>Bacteria</taxon>
        <taxon>Pseudomonadati</taxon>
        <taxon>Bacteroidota</taxon>
        <taxon>Flavobacteriia</taxon>
        <taxon>Flavobacteriales</taxon>
        <taxon>Flavobacteriaceae</taxon>
        <taxon>Capnocytophaga</taxon>
    </lineage>
</organism>
<gene>
    <name evidence="2" type="ORF">SAMN05444420_1102</name>
</gene>
<evidence type="ECO:0000313" key="3">
    <source>
        <dbReference type="Proteomes" id="UP000182771"/>
    </source>
</evidence>
<evidence type="ECO:0000256" key="1">
    <source>
        <dbReference type="SAM" id="Phobius"/>
    </source>
</evidence>
<feature type="transmembrane region" description="Helical" evidence="1">
    <location>
        <begin position="34"/>
        <end position="56"/>
    </location>
</feature>
<dbReference type="Proteomes" id="UP000182771">
    <property type="component" value="Unassembled WGS sequence"/>
</dbReference>